<organism evidence="2">
    <name type="scientific">viral metagenome</name>
    <dbReference type="NCBI Taxonomy" id="1070528"/>
    <lineage>
        <taxon>unclassified sequences</taxon>
        <taxon>metagenomes</taxon>
        <taxon>organismal metagenomes</taxon>
    </lineage>
</organism>
<feature type="transmembrane region" description="Helical" evidence="1">
    <location>
        <begin position="47"/>
        <end position="68"/>
    </location>
</feature>
<evidence type="ECO:0008006" key="3">
    <source>
        <dbReference type="Google" id="ProtNLM"/>
    </source>
</evidence>
<proteinExistence type="predicted"/>
<reference evidence="2" key="1">
    <citation type="journal article" date="2020" name="Nature">
        <title>Giant virus diversity and host interactions through global metagenomics.</title>
        <authorList>
            <person name="Schulz F."/>
            <person name="Roux S."/>
            <person name="Paez-Espino D."/>
            <person name="Jungbluth S."/>
            <person name="Walsh D.A."/>
            <person name="Denef V.J."/>
            <person name="McMahon K.D."/>
            <person name="Konstantinidis K.T."/>
            <person name="Eloe-Fadrosh E.A."/>
            <person name="Kyrpides N.C."/>
            <person name="Woyke T."/>
        </authorList>
    </citation>
    <scope>NUCLEOTIDE SEQUENCE</scope>
    <source>
        <strain evidence="2">GVMAG-S-3300010158-109</strain>
    </source>
</reference>
<keyword evidence="1" id="KW-1133">Transmembrane helix</keyword>
<sequence length="93" mass="9861">MNTQLMILAIVMLVAGIASIATSAIGIQAYNAQASLKVDHPSNYKYLVTNLILAIFLVLGSFATFYYASKVPNFSADALSGKFDSALNAARNA</sequence>
<dbReference type="AlphaFoldDB" id="A0A6C0KHH3"/>
<keyword evidence="1" id="KW-0812">Transmembrane</keyword>
<dbReference type="EMBL" id="MN740867">
    <property type="protein sequence ID" value="QHU15724.1"/>
    <property type="molecule type" value="Genomic_DNA"/>
</dbReference>
<evidence type="ECO:0000256" key="1">
    <source>
        <dbReference type="SAM" id="Phobius"/>
    </source>
</evidence>
<evidence type="ECO:0000313" key="2">
    <source>
        <dbReference type="EMBL" id="QHU15724.1"/>
    </source>
</evidence>
<accession>A0A6C0KHH3</accession>
<protein>
    <recommendedName>
        <fullName evidence="3">VP11</fullName>
    </recommendedName>
</protein>
<name>A0A6C0KHH3_9ZZZZ</name>
<keyword evidence="1" id="KW-0472">Membrane</keyword>